<evidence type="ECO:0000313" key="1">
    <source>
        <dbReference type="EMBL" id="WUM21153.1"/>
    </source>
</evidence>
<organism evidence="1 2">
    <name type="scientific">Williamsia herbipolensis</name>
    <dbReference type="NCBI Taxonomy" id="1603258"/>
    <lineage>
        <taxon>Bacteria</taxon>
        <taxon>Bacillati</taxon>
        <taxon>Actinomycetota</taxon>
        <taxon>Actinomycetes</taxon>
        <taxon>Mycobacteriales</taxon>
        <taxon>Nocardiaceae</taxon>
        <taxon>Williamsia</taxon>
    </lineage>
</organism>
<dbReference type="AlphaFoldDB" id="A0AAU4K4V6"/>
<dbReference type="Gene3D" id="3.40.50.2000">
    <property type="entry name" value="Glycogen Phosphorylase B"/>
    <property type="match status" value="1"/>
</dbReference>
<protein>
    <submittedName>
        <fullName evidence="1">Uncharacterized protein</fullName>
    </submittedName>
</protein>
<dbReference type="SUPFAM" id="SSF53756">
    <property type="entry name" value="UDP-Glycosyltransferase/glycogen phosphorylase"/>
    <property type="match status" value="1"/>
</dbReference>
<gene>
    <name evidence="1" type="ORF">OG579_04930</name>
</gene>
<dbReference type="Proteomes" id="UP001432128">
    <property type="component" value="Chromosome"/>
</dbReference>
<name>A0AAU4K4V6_9NOCA</name>
<proteinExistence type="predicted"/>
<evidence type="ECO:0000313" key="2">
    <source>
        <dbReference type="Proteomes" id="UP001432128"/>
    </source>
</evidence>
<accession>A0AAU4K4V6</accession>
<dbReference type="KEGG" id="whr:OG579_04930"/>
<keyword evidence="2" id="KW-1185">Reference proteome</keyword>
<reference evidence="1 2" key="1">
    <citation type="submission" date="2022-10" db="EMBL/GenBank/DDBJ databases">
        <title>The complete genomes of actinobacterial strains from the NBC collection.</title>
        <authorList>
            <person name="Joergensen T.S."/>
            <person name="Alvarez Arevalo M."/>
            <person name="Sterndorff E.B."/>
            <person name="Faurdal D."/>
            <person name="Vuksanovic O."/>
            <person name="Mourched A.-S."/>
            <person name="Charusanti P."/>
            <person name="Shaw S."/>
            <person name="Blin K."/>
            <person name="Weber T."/>
        </authorList>
    </citation>
    <scope>NUCLEOTIDE SEQUENCE [LARGE SCALE GENOMIC DNA]</scope>
    <source>
        <strain evidence="1 2">NBC_00319</strain>
    </source>
</reference>
<dbReference type="RefSeq" id="WP_045823159.1">
    <property type="nucleotide sequence ID" value="NZ_CP108021.1"/>
</dbReference>
<dbReference type="EMBL" id="CP108021">
    <property type="protein sequence ID" value="WUM21153.1"/>
    <property type="molecule type" value="Genomic_DNA"/>
</dbReference>
<sequence length="376" mass="40508">MVDPTQEPTASTRRRPSRVVYVAPESTAGGVGHYSDVFVEELRRQIDDVIEFRHPGPGTDTVATLRRRHRAILEAVDVPGPVALHAELSGGSVESFWPTAFVERRVPSVVSTATVHDPPGVVWLPGRTRLLSKSRVASHALHYPGRPVTRAVERRVIGDRSMFALTHAGADSLRTAFPRATVHHVPLLVLDRPEIAPAHERPRAVGMFGLVYRGKGFEHISRIRAALDPSIALRVAGRGTEALPPVEGVEILGGLDGSDLDDFFGSVRTLLVPYGQRTLYGPVFPASSVAAHAIAYLTPLVSTAHGALAEMADDGGAVVVGGPADDADPIPALSAAAQSLVDDDARLRRLVDELTVVRTDRSPRNVVNRFVDVWSR</sequence>